<keyword evidence="10" id="KW-0594">Phospholipid biosynthesis</keyword>
<dbReference type="PANTHER" id="PTHR21248:SF22">
    <property type="entry name" value="PHOSPHOLIPASE D"/>
    <property type="match status" value="1"/>
</dbReference>
<dbReference type="CDD" id="cd09152">
    <property type="entry name" value="PLDc_EcCLS_like_1"/>
    <property type="match status" value="1"/>
</dbReference>
<accession>A0ABQ6M1K1</accession>
<evidence type="ECO:0000256" key="4">
    <source>
        <dbReference type="ARBA" id="ARBA00022679"/>
    </source>
</evidence>
<evidence type="ECO:0000256" key="11">
    <source>
        <dbReference type="ARBA" id="ARBA00023264"/>
    </source>
</evidence>
<evidence type="ECO:0000256" key="9">
    <source>
        <dbReference type="ARBA" id="ARBA00023136"/>
    </source>
</evidence>
<evidence type="ECO:0000256" key="12">
    <source>
        <dbReference type="NCBIfam" id="TIGR04265"/>
    </source>
</evidence>
<evidence type="ECO:0000256" key="10">
    <source>
        <dbReference type="ARBA" id="ARBA00023209"/>
    </source>
</evidence>
<keyword evidence="8" id="KW-0443">Lipid metabolism</keyword>
<dbReference type="Pfam" id="PF13396">
    <property type="entry name" value="PLDc_N"/>
    <property type="match status" value="1"/>
</dbReference>
<dbReference type="NCBIfam" id="TIGR04265">
    <property type="entry name" value="bac_cardiolipin"/>
    <property type="match status" value="1"/>
</dbReference>
<organism evidence="15 16">
    <name type="scientific">Biformimicrobium ophioploci</name>
    <dbReference type="NCBI Taxonomy" id="3036711"/>
    <lineage>
        <taxon>Bacteria</taxon>
        <taxon>Pseudomonadati</taxon>
        <taxon>Pseudomonadota</taxon>
        <taxon>Gammaproteobacteria</taxon>
        <taxon>Cellvibrionales</taxon>
        <taxon>Microbulbiferaceae</taxon>
        <taxon>Biformimicrobium</taxon>
    </lineage>
</organism>
<name>A0ABQ6M1K1_9GAMM</name>
<protein>
    <recommendedName>
        <fullName evidence="12">Cardiolipin synthase</fullName>
        <ecNumber evidence="12">2.7.8.-</ecNumber>
    </recommendedName>
</protein>
<evidence type="ECO:0000256" key="1">
    <source>
        <dbReference type="ARBA" id="ARBA00004651"/>
    </source>
</evidence>
<dbReference type="EMBL" id="BSYJ01000005">
    <property type="protein sequence ID" value="GMG88228.1"/>
    <property type="molecule type" value="Genomic_DNA"/>
</dbReference>
<dbReference type="Gene3D" id="3.30.870.10">
    <property type="entry name" value="Endonuclease Chain A"/>
    <property type="match status" value="2"/>
</dbReference>
<keyword evidence="2" id="KW-1003">Cell membrane</keyword>
<evidence type="ECO:0000256" key="6">
    <source>
        <dbReference type="ARBA" id="ARBA00022737"/>
    </source>
</evidence>
<dbReference type="InterPro" id="IPR027379">
    <property type="entry name" value="CLS_N"/>
</dbReference>
<evidence type="ECO:0000256" key="5">
    <source>
        <dbReference type="ARBA" id="ARBA00022692"/>
    </source>
</evidence>
<dbReference type="Proteomes" id="UP001224392">
    <property type="component" value="Unassembled WGS sequence"/>
</dbReference>
<evidence type="ECO:0000256" key="13">
    <source>
        <dbReference type="SAM" id="Phobius"/>
    </source>
</evidence>
<reference evidence="15 16" key="1">
    <citation type="submission" date="2023-04" db="EMBL/GenBank/DDBJ databases">
        <title>Marinobulbifer ophiurae gen. nov., sp. Nov., isolate from tissue of brittle star Ophioplocus japonicus.</title>
        <authorList>
            <person name="Kawano K."/>
            <person name="Sawayama S."/>
            <person name="Nakagawa S."/>
        </authorList>
    </citation>
    <scope>NUCLEOTIDE SEQUENCE [LARGE SCALE GENOMIC DNA]</scope>
    <source>
        <strain evidence="15 16">NKW57</strain>
    </source>
</reference>
<evidence type="ECO:0000256" key="2">
    <source>
        <dbReference type="ARBA" id="ARBA00022475"/>
    </source>
</evidence>
<keyword evidence="3" id="KW-0444">Lipid biosynthesis</keyword>
<keyword evidence="4" id="KW-0808">Transferase</keyword>
<gene>
    <name evidence="15" type="primary">cls</name>
    <name evidence="15" type="ORF">MNKW57_25490</name>
</gene>
<keyword evidence="11" id="KW-1208">Phospholipid metabolism</keyword>
<comment type="subcellular location">
    <subcellularLocation>
        <location evidence="1">Cell membrane</location>
        <topology evidence="1">Multi-pass membrane protein</topology>
    </subcellularLocation>
</comment>
<keyword evidence="9 13" id="KW-0472">Membrane</keyword>
<dbReference type="PROSITE" id="PS50035">
    <property type="entry name" value="PLD"/>
    <property type="match status" value="2"/>
</dbReference>
<feature type="transmembrane region" description="Helical" evidence="13">
    <location>
        <begin position="33"/>
        <end position="58"/>
    </location>
</feature>
<dbReference type="InterPro" id="IPR022924">
    <property type="entry name" value="Cardiolipin_synthase"/>
</dbReference>
<keyword evidence="16" id="KW-1185">Reference proteome</keyword>
<evidence type="ECO:0000313" key="16">
    <source>
        <dbReference type="Proteomes" id="UP001224392"/>
    </source>
</evidence>
<dbReference type="InterPro" id="IPR025202">
    <property type="entry name" value="PLD-like_dom"/>
</dbReference>
<evidence type="ECO:0000313" key="15">
    <source>
        <dbReference type="EMBL" id="GMG88228.1"/>
    </source>
</evidence>
<evidence type="ECO:0000256" key="3">
    <source>
        <dbReference type="ARBA" id="ARBA00022516"/>
    </source>
</evidence>
<proteinExistence type="predicted"/>
<evidence type="ECO:0000256" key="7">
    <source>
        <dbReference type="ARBA" id="ARBA00022989"/>
    </source>
</evidence>
<dbReference type="CDD" id="cd09158">
    <property type="entry name" value="PLDc_EcCLS_like_2"/>
    <property type="match status" value="1"/>
</dbReference>
<keyword evidence="7 13" id="KW-1133">Transmembrane helix</keyword>
<dbReference type="SUPFAM" id="SSF56024">
    <property type="entry name" value="Phospholipase D/nuclease"/>
    <property type="match status" value="2"/>
</dbReference>
<dbReference type="PANTHER" id="PTHR21248">
    <property type="entry name" value="CARDIOLIPIN SYNTHASE"/>
    <property type="match status" value="1"/>
</dbReference>
<dbReference type="Pfam" id="PF13091">
    <property type="entry name" value="PLDc_2"/>
    <property type="match status" value="2"/>
</dbReference>
<dbReference type="EC" id="2.7.8.-" evidence="12"/>
<feature type="domain" description="PLD phosphodiesterase" evidence="14">
    <location>
        <begin position="218"/>
        <end position="245"/>
    </location>
</feature>
<sequence>MFTSMILLAIFLIQLLFVGRALLRKRREPASRMAWAIVILAVPIVGVGAYLLFGETYINRKRFRRMRDVQQVIGTLPKPSTLAGTFERDVSGLPSRYAAMFRLGEKVNGFRPIGGNTGHLTKDSNDTIESLIADLDAAKHHVHVSFYIWLSDNSGLALIEALKRAVARGVSCRAMTDNLGSHALIKSRHWKVMRESGVDTAVSLPIGPAIMGPLNGRIDLRNHRKIVVIDDWITYCGSQNCADPEFRVKPKYAPWVDAVMRFEGPVARQNQFIFLSDWMTYTDEDLSAMLRRPLPFKASGRSVPGIIAQVLASGPETATFSPSQIFEALIYTAREKLTITTPYYVPNESLQAALCAAARRGVHTEIIFPSRNDSFVVAAASRSYYLELLEAGVRIYEYRDGLLHTKSITVDGAMTLIGSANMDRRSFDLNYESNVLLYDAELTRDMEARQQVYLDSSDLVELSDVEGWSTGQRLWNNTIAMLGPLL</sequence>
<keyword evidence="6" id="KW-0677">Repeat</keyword>
<evidence type="ECO:0000259" key="14">
    <source>
        <dbReference type="PROSITE" id="PS50035"/>
    </source>
</evidence>
<dbReference type="RefSeq" id="WP_285764837.1">
    <property type="nucleotide sequence ID" value="NZ_BSYJ01000005.1"/>
</dbReference>
<evidence type="ECO:0000256" key="8">
    <source>
        <dbReference type="ARBA" id="ARBA00023098"/>
    </source>
</evidence>
<comment type="caution">
    <text evidence="15">The sequence shown here is derived from an EMBL/GenBank/DDBJ whole genome shotgun (WGS) entry which is preliminary data.</text>
</comment>
<keyword evidence="5 13" id="KW-0812">Transmembrane</keyword>
<dbReference type="InterPro" id="IPR001736">
    <property type="entry name" value="PLipase_D/transphosphatidylase"/>
</dbReference>
<feature type="domain" description="PLD phosphodiesterase" evidence="14">
    <location>
        <begin position="399"/>
        <end position="426"/>
    </location>
</feature>
<dbReference type="SMART" id="SM00155">
    <property type="entry name" value="PLDc"/>
    <property type="match status" value="2"/>
</dbReference>